<accession>A0A0S7XHC8</accession>
<comment type="caution">
    <text evidence="1">The sequence shown here is derived from an EMBL/GenBank/DDBJ whole genome shotgun (WGS) entry which is preliminary data.</text>
</comment>
<organism evidence="1 2">
    <name type="scientific">candidate division KD3-62 bacterium DG_56</name>
    <dbReference type="NCBI Taxonomy" id="1704032"/>
    <lineage>
        <taxon>Bacteria</taxon>
        <taxon>candidate division KD3-62</taxon>
    </lineage>
</organism>
<gene>
    <name evidence="1" type="ORF">AMK68_05615</name>
</gene>
<dbReference type="EMBL" id="LIZY01000141">
    <property type="protein sequence ID" value="KPJ61874.1"/>
    <property type="molecule type" value="Genomic_DNA"/>
</dbReference>
<evidence type="ECO:0000313" key="2">
    <source>
        <dbReference type="Proteomes" id="UP000052020"/>
    </source>
</evidence>
<proteinExistence type="predicted"/>
<evidence type="ECO:0000313" key="1">
    <source>
        <dbReference type="EMBL" id="KPJ61874.1"/>
    </source>
</evidence>
<reference evidence="1 2" key="1">
    <citation type="journal article" date="2015" name="Microbiome">
        <title>Genomic resolution of linkages in carbon, nitrogen, and sulfur cycling among widespread estuary sediment bacteria.</title>
        <authorList>
            <person name="Baker B.J."/>
            <person name="Lazar C.S."/>
            <person name="Teske A.P."/>
            <person name="Dick G.J."/>
        </authorList>
    </citation>
    <scope>NUCLEOTIDE SEQUENCE [LARGE SCALE GENOMIC DNA]</scope>
    <source>
        <strain evidence="1">DG_56</strain>
    </source>
</reference>
<sequence length="269" mass="33102">MRPFERIDHPRVDDARRPLSRVPRRESYFRSIWTSHPPVVGRPLHLSYFTALHRSQARRYYRVYYYQCAPFYYPYDYWYAHYYVNYYYPCYYGRPYVVIAFPIFIERYHRVDCCPRYEDGVWYYYDRQYDGYDRQYPYLTNYPGTLGRALRDLQWAWYEEEIGYLVPHVDEREELRIYRGDDHTHDLAPSEFLDLTLDAFDQTETDYIKYTEIQRIRGGGWARANAKHVFWDGDGEVRTVYLSYLLERVSSRDGDKWTLREVRQDSRPF</sequence>
<dbReference type="AlphaFoldDB" id="A0A0S7XHC8"/>
<dbReference type="Proteomes" id="UP000052020">
    <property type="component" value="Unassembled WGS sequence"/>
</dbReference>
<protein>
    <submittedName>
        <fullName evidence="1">Uncharacterized protein</fullName>
    </submittedName>
</protein>
<name>A0A0S7XHC8_9BACT</name>